<keyword evidence="5 11" id="KW-0808">Transferase</keyword>
<dbReference type="InterPro" id="IPR004358">
    <property type="entry name" value="Sig_transdc_His_kin-like_C"/>
</dbReference>
<feature type="compositionally biased region" description="Gly residues" evidence="8">
    <location>
        <begin position="580"/>
        <end position="598"/>
    </location>
</feature>
<evidence type="ECO:0000256" key="1">
    <source>
        <dbReference type="ARBA" id="ARBA00000085"/>
    </source>
</evidence>
<feature type="compositionally biased region" description="Basic and acidic residues" evidence="8">
    <location>
        <begin position="559"/>
        <end position="570"/>
    </location>
</feature>
<sequence length="694" mass="74092">MTTSPQRLVVAVVSPASLGAQAAHEVEGAVAKVADVVRLRSLGALLAQADDLGTVALIVATDEVGSLDDVAAAVERFPSLRTARLVLLTERTELSNIGRAIDEDLVHEVVAVPWTPGAIATRAAAQTRRWMRDHLPDDDRRRLLGSRSGTEHSGRSPLLETLTHSPEALTRELIRACEDVLGPRPRLRLPPGVRLTHQGQAVDSVYIVVEGAVALTRDTRVGEVILHHATTGRVIGLVSLASQGRAFVTATTTTDVDLILLSIEQLDRALAENPATEQVLAALLIGSLTKRLSRSEVLQVEKIELAAALDAEKAQAQEALEALEQARLELLAQERFATLGELAAGIAHELNNPVAALGRAAEHLRSDVAALLASHPSGELIRSVGEEARSRPAASTRQERQARRALEEVVGDRDLARRLVAAGVGDPDDARALAAAPHHLEEVEHAAAIGRNERNIELATRRIRGLVSSLHTYVRPEGEMDDDVDVREVLEDALRLTAHRLRGVEVERDYEEVPVVRGRAGELAQVWTNIVANAADALATTSQDDGRVVLRVRAEQAEDTELFHTRDRQDTGGAQPPGGAEEGTGARGGAGPGGGAGPVGVRVEVEDNGPGISPEVLPRIFEPRFTTKHGQVRFGLGLGMGLARSVVDAHEGAISVESRPGRTVVTVRLPRDPALVNEPRRPGDGKTADGKEDP</sequence>
<proteinExistence type="predicted"/>
<evidence type="ECO:0000256" key="4">
    <source>
        <dbReference type="ARBA" id="ARBA00022553"/>
    </source>
</evidence>
<evidence type="ECO:0000256" key="8">
    <source>
        <dbReference type="SAM" id="MobiDB-lite"/>
    </source>
</evidence>
<dbReference type="CDD" id="cd00082">
    <property type="entry name" value="HisKA"/>
    <property type="match status" value="1"/>
</dbReference>
<dbReference type="SUPFAM" id="SSF51206">
    <property type="entry name" value="cAMP-binding domain-like"/>
    <property type="match status" value="1"/>
</dbReference>
<dbReference type="GO" id="GO:0016301">
    <property type="term" value="F:kinase activity"/>
    <property type="evidence" value="ECO:0007669"/>
    <property type="project" value="UniProtKB-KW"/>
</dbReference>
<evidence type="ECO:0000256" key="3">
    <source>
        <dbReference type="ARBA" id="ARBA00012438"/>
    </source>
</evidence>
<feature type="coiled-coil region" evidence="7">
    <location>
        <begin position="306"/>
        <end position="333"/>
    </location>
</feature>
<evidence type="ECO:0000313" key="11">
    <source>
        <dbReference type="EMBL" id="AYD88866.1"/>
    </source>
</evidence>
<feature type="domain" description="Cyclic nucleotide-binding" evidence="9">
    <location>
        <begin position="179"/>
        <end position="270"/>
    </location>
</feature>
<evidence type="ECO:0000259" key="9">
    <source>
        <dbReference type="PROSITE" id="PS50042"/>
    </source>
</evidence>
<keyword evidence="12" id="KW-1185">Reference proteome</keyword>
<evidence type="ECO:0000313" key="12">
    <source>
        <dbReference type="Proteomes" id="UP000273001"/>
    </source>
</evidence>
<feature type="compositionally biased region" description="Basic and acidic residues" evidence="8">
    <location>
        <begin position="678"/>
        <end position="694"/>
    </location>
</feature>
<dbReference type="InterPro" id="IPR014710">
    <property type="entry name" value="RmlC-like_jellyroll"/>
</dbReference>
<dbReference type="SUPFAM" id="SSF47384">
    <property type="entry name" value="Homodimeric domain of signal transducing histidine kinase"/>
    <property type="match status" value="1"/>
</dbReference>
<dbReference type="PRINTS" id="PR00344">
    <property type="entry name" value="BCTRLSENSOR"/>
</dbReference>
<dbReference type="SMART" id="SM00387">
    <property type="entry name" value="HATPase_c"/>
    <property type="match status" value="1"/>
</dbReference>
<dbReference type="SMART" id="SM00100">
    <property type="entry name" value="cNMP"/>
    <property type="match status" value="1"/>
</dbReference>
<comment type="catalytic activity">
    <reaction evidence="1">
        <text>ATP + protein L-histidine = ADP + protein N-phospho-L-histidine.</text>
        <dbReference type="EC" id="2.7.13.3"/>
    </reaction>
</comment>
<dbReference type="Gene3D" id="1.10.287.130">
    <property type="match status" value="1"/>
</dbReference>
<dbReference type="PROSITE" id="PS50109">
    <property type="entry name" value="HIS_KIN"/>
    <property type="match status" value="1"/>
</dbReference>
<protein>
    <recommendedName>
        <fullName evidence="3">histidine kinase</fullName>
        <ecNumber evidence="3">2.7.13.3</ecNumber>
    </recommendedName>
</protein>
<dbReference type="Proteomes" id="UP000273001">
    <property type="component" value="Chromosome"/>
</dbReference>
<keyword evidence="7" id="KW-0175">Coiled coil</keyword>
<comment type="subcellular location">
    <subcellularLocation>
        <location evidence="2">Cell membrane</location>
    </subcellularLocation>
</comment>
<dbReference type="EMBL" id="CP032514">
    <property type="protein sequence ID" value="AYD88866.1"/>
    <property type="molecule type" value="Genomic_DNA"/>
</dbReference>
<evidence type="ECO:0000256" key="7">
    <source>
        <dbReference type="SAM" id="Coils"/>
    </source>
</evidence>
<dbReference type="InterPro" id="IPR000595">
    <property type="entry name" value="cNMP-bd_dom"/>
</dbReference>
<dbReference type="Gene3D" id="2.60.120.10">
    <property type="entry name" value="Jelly Rolls"/>
    <property type="match status" value="1"/>
</dbReference>
<dbReference type="InterPro" id="IPR005467">
    <property type="entry name" value="His_kinase_dom"/>
</dbReference>
<dbReference type="CDD" id="cd00038">
    <property type="entry name" value="CAP_ED"/>
    <property type="match status" value="1"/>
</dbReference>
<dbReference type="Pfam" id="PF02518">
    <property type="entry name" value="HATPase_c"/>
    <property type="match status" value="1"/>
</dbReference>
<evidence type="ECO:0000259" key="10">
    <source>
        <dbReference type="PROSITE" id="PS50109"/>
    </source>
</evidence>
<evidence type="ECO:0000256" key="2">
    <source>
        <dbReference type="ARBA" id="ARBA00004236"/>
    </source>
</evidence>
<gene>
    <name evidence="11" type="ORF">D5R93_00170</name>
</gene>
<evidence type="ECO:0000256" key="5">
    <source>
        <dbReference type="ARBA" id="ARBA00022777"/>
    </source>
</evidence>
<dbReference type="Gene3D" id="3.30.565.10">
    <property type="entry name" value="Histidine kinase-like ATPase, C-terminal domain"/>
    <property type="match status" value="1"/>
</dbReference>
<feature type="domain" description="Histidine kinase" evidence="10">
    <location>
        <begin position="345"/>
        <end position="673"/>
    </location>
</feature>
<dbReference type="InterPro" id="IPR036097">
    <property type="entry name" value="HisK_dim/P_sf"/>
</dbReference>
<feature type="region of interest" description="Disordered" evidence="8">
    <location>
        <begin position="559"/>
        <end position="602"/>
    </location>
</feature>
<evidence type="ECO:0000256" key="6">
    <source>
        <dbReference type="ARBA" id="ARBA00023012"/>
    </source>
</evidence>
<dbReference type="Pfam" id="PF00027">
    <property type="entry name" value="cNMP_binding"/>
    <property type="match status" value="1"/>
</dbReference>
<keyword evidence="6" id="KW-0902">Two-component regulatory system</keyword>
<organism evidence="11 12">
    <name type="scientific">Actinomyces lilanjuaniae</name>
    <dbReference type="NCBI Taxonomy" id="2321394"/>
    <lineage>
        <taxon>Bacteria</taxon>
        <taxon>Bacillati</taxon>
        <taxon>Actinomycetota</taxon>
        <taxon>Actinomycetes</taxon>
        <taxon>Actinomycetales</taxon>
        <taxon>Actinomycetaceae</taxon>
        <taxon>Actinomyces</taxon>
    </lineage>
</organism>
<dbReference type="SUPFAM" id="SSF55874">
    <property type="entry name" value="ATPase domain of HSP90 chaperone/DNA topoisomerase II/histidine kinase"/>
    <property type="match status" value="1"/>
</dbReference>
<dbReference type="PROSITE" id="PS50042">
    <property type="entry name" value="CNMP_BINDING_3"/>
    <property type="match status" value="1"/>
</dbReference>
<dbReference type="InterPro" id="IPR003594">
    <property type="entry name" value="HATPase_dom"/>
</dbReference>
<dbReference type="InterPro" id="IPR018490">
    <property type="entry name" value="cNMP-bd_dom_sf"/>
</dbReference>
<dbReference type="InterPro" id="IPR003661">
    <property type="entry name" value="HisK_dim/P_dom"/>
</dbReference>
<accession>A0ABM6Z173</accession>
<keyword evidence="5 11" id="KW-0418">Kinase</keyword>
<dbReference type="PANTHER" id="PTHR43065">
    <property type="entry name" value="SENSOR HISTIDINE KINASE"/>
    <property type="match status" value="1"/>
</dbReference>
<name>A0ABM6Z173_9ACTO</name>
<dbReference type="EC" id="2.7.13.3" evidence="3"/>
<dbReference type="InterPro" id="IPR036890">
    <property type="entry name" value="HATPase_C_sf"/>
</dbReference>
<feature type="region of interest" description="Disordered" evidence="8">
    <location>
        <begin position="671"/>
        <end position="694"/>
    </location>
</feature>
<reference evidence="11 12" key="1">
    <citation type="submission" date="2018-09" db="EMBL/GenBank/DDBJ databases">
        <authorList>
            <person name="Li J."/>
        </authorList>
    </citation>
    <scope>NUCLEOTIDE SEQUENCE [LARGE SCALE GENOMIC DNA]</scope>
    <source>
        <strain evidence="11 12">2129</strain>
    </source>
</reference>
<dbReference type="RefSeq" id="WP_120203043.1">
    <property type="nucleotide sequence ID" value="NZ_CP032514.1"/>
</dbReference>
<dbReference type="PANTHER" id="PTHR43065:SF48">
    <property type="entry name" value="HISTIDINE KINASE"/>
    <property type="match status" value="1"/>
</dbReference>
<keyword evidence="4" id="KW-0597">Phosphoprotein</keyword>